<dbReference type="Proteomes" id="UP000247807">
    <property type="component" value="Unassembled WGS sequence"/>
</dbReference>
<dbReference type="AlphaFoldDB" id="A0A318R4L9"/>
<evidence type="ECO:0000256" key="1">
    <source>
        <dbReference type="SAM" id="Phobius"/>
    </source>
</evidence>
<accession>A0A318R4L9</accession>
<evidence type="ECO:0000313" key="3">
    <source>
        <dbReference type="Proteomes" id="UP000247807"/>
    </source>
</evidence>
<organism evidence="2 3">
    <name type="scientific">Prochlorococcus marinus XMU1408</name>
    <dbReference type="NCBI Taxonomy" id="2213228"/>
    <lineage>
        <taxon>Bacteria</taxon>
        <taxon>Bacillati</taxon>
        <taxon>Cyanobacteriota</taxon>
        <taxon>Cyanophyceae</taxon>
        <taxon>Synechococcales</taxon>
        <taxon>Prochlorococcaceae</taxon>
        <taxon>Prochlorococcus</taxon>
    </lineage>
</organism>
<proteinExistence type="predicted"/>
<gene>
    <name evidence="2" type="ORF">DNJ73_05015</name>
</gene>
<comment type="caution">
    <text evidence="2">The sequence shown here is derived from an EMBL/GenBank/DDBJ whole genome shotgun (WGS) entry which is preliminary data.</text>
</comment>
<protein>
    <submittedName>
        <fullName evidence="2">Uncharacterized protein</fullName>
    </submittedName>
</protein>
<reference evidence="2 3" key="1">
    <citation type="journal article" date="2018" name="Appl. Environ. Microbiol.">
        <title>Genome rearrangement shapes Prochlorococcus ecological adaptation.</title>
        <authorList>
            <person name="Yan W."/>
            <person name="Wei S."/>
            <person name="Wang Q."/>
            <person name="Xiao X."/>
            <person name="Zeng Q."/>
            <person name="Jiao N."/>
            <person name="Zhang R."/>
        </authorList>
    </citation>
    <scope>NUCLEOTIDE SEQUENCE [LARGE SCALE GENOMIC DNA]</scope>
    <source>
        <strain evidence="2 3">XMU1408</strain>
    </source>
</reference>
<sequence length="63" mass="7343">MERKLFDLGNKSSFSLIGLDKRAALAIQNHFKLSNYQMLILSWIKGLWTGILVCLILHYLIRH</sequence>
<evidence type="ECO:0000313" key="2">
    <source>
        <dbReference type="EMBL" id="PYE03104.1"/>
    </source>
</evidence>
<keyword evidence="1" id="KW-0472">Membrane</keyword>
<dbReference type="EMBL" id="QJUE01000002">
    <property type="protein sequence ID" value="PYE03104.1"/>
    <property type="molecule type" value="Genomic_DNA"/>
</dbReference>
<name>A0A318R4L9_PROMR</name>
<dbReference type="OrthoDB" id="9874885at2"/>
<keyword evidence="1" id="KW-0812">Transmembrane</keyword>
<keyword evidence="1" id="KW-1133">Transmembrane helix</keyword>
<feature type="transmembrane region" description="Helical" evidence="1">
    <location>
        <begin position="40"/>
        <end position="61"/>
    </location>
</feature>